<sequence length="820" mass="92069">MSYPSFGAPTTYCAPSTGGFLSSSTTDGDECEMEYSLDFQGRKHANTCDLDYHGYTMQIQPFVSCDTFAMPGSASANGLRNYLRKHLQPHQITDEYGDECDISEVSFDHLAVLQSKIWTQISRTRSPIKPTAQHPSRAQICVLNHITKISQLLEKKHVFVSNGAATVTCQYLGGIQATPFHTCSSQVVRLEPLVHWGTITPATMSQSIFLFNRKGELMKQPEYLTLVRRVVDTEAPAYCIKCLEYLWTKCLETRDIMKHLQHRVEQPERSRFEEVSRPQSRLKTKEFGIASCDNKALAGTKTDKTGYYTRPSETVEEHENFGTGIPQFDGASDYVEKHQTRHAPCDKQHHDTMWISSDSDNQAEECVRPTNLGSHRNSFVLPLRTTPTSSESPDKHRPSFATELPMLTLRSVATKTSSALKAKSFATSGRKQDKSKQEIIDLITPPRIKQRKFGQQIDANVKGPLVPLRRSPRNHSKDVSTLKENLLHPVPPMKPLVARLKKTVLTELTKKRKVAIVLEQTSTQKKPRTISSIEPELQQSDLPGAPRTEIPPMVKPEPPVEAPTPPPLVHFAKRSATMAVPEGVATLTHEAFRKTSPAPNTKICVCGRAAGFYVAKKNARPQIAQCNNLDCRFQWYHYACLGQSDKGKARFGNLVCKYCLTEQELAALRKTNNVSMEKPADFKMPWTKQDIETDFPGLGGHVPVTHPYGLGMDADTEPVRHTETQSKGTLGALEKFGYVQSHPGKLEQAYLHSRADARLLAGLPEEEVEVERRQFRTRPAKEELDEYYENNKYDENGEYDGSNEYDGGDEMDVDEIEKGL</sequence>
<protein>
    <submittedName>
        <fullName evidence="1">Uncharacterized protein</fullName>
    </submittedName>
</protein>
<proteinExistence type="predicted"/>
<dbReference type="EMBL" id="JAPHNI010000429">
    <property type="protein sequence ID" value="KAJ8111182.1"/>
    <property type="molecule type" value="Genomic_DNA"/>
</dbReference>
<organism evidence="1 2">
    <name type="scientific">Boeremia exigua</name>
    <dbReference type="NCBI Taxonomy" id="749465"/>
    <lineage>
        <taxon>Eukaryota</taxon>
        <taxon>Fungi</taxon>
        <taxon>Dikarya</taxon>
        <taxon>Ascomycota</taxon>
        <taxon>Pezizomycotina</taxon>
        <taxon>Dothideomycetes</taxon>
        <taxon>Pleosporomycetidae</taxon>
        <taxon>Pleosporales</taxon>
        <taxon>Pleosporineae</taxon>
        <taxon>Didymellaceae</taxon>
        <taxon>Boeremia</taxon>
    </lineage>
</organism>
<evidence type="ECO:0000313" key="1">
    <source>
        <dbReference type="EMBL" id="KAJ8111182.1"/>
    </source>
</evidence>
<keyword evidence="2" id="KW-1185">Reference proteome</keyword>
<name>A0ACC2I7N1_9PLEO</name>
<comment type="caution">
    <text evidence="1">The sequence shown here is derived from an EMBL/GenBank/DDBJ whole genome shotgun (WGS) entry which is preliminary data.</text>
</comment>
<dbReference type="Proteomes" id="UP001153331">
    <property type="component" value="Unassembled WGS sequence"/>
</dbReference>
<evidence type="ECO:0000313" key="2">
    <source>
        <dbReference type="Proteomes" id="UP001153331"/>
    </source>
</evidence>
<accession>A0ACC2I7N1</accession>
<gene>
    <name evidence="1" type="ORF">OPT61_g6163</name>
</gene>
<reference evidence="1" key="1">
    <citation type="submission" date="2022-11" db="EMBL/GenBank/DDBJ databases">
        <title>Genome Sequence of Boeremia exigua.</title>
        <authorList>
            <person name="Buettner E."/>
        </authorList>
    </citation>
    <scope>NUCLEOTIDE SEQUENCE</scope>
    <source>
        <strain evidence="1">CU02</strain>
    </source>
</reference>